<keyword evidence="2" id="KW-1185">Reference proteome</keyword>
<name>A0A844D6Z1_9BURK</name>
<proteinExistence type="predicted"/>
<dbReference type="RefSeq" id="WP_154359936.1">
    <property type="nucleotide sequence ID" value="NZ_WKJL01000018.1"/>
</dbReference>
<gene>
    <name evidence="1" type="ORF">GJ698_21670</name>
</gene>
<dbReference type="Proteomes" id="UP000439986">
    <property type="component" value="Unassembled WGS sequence"/>
</dbReference>
<comment type="caution">
    <text evidence="1">The sequence shown here is derived from an EMBL/GenBank/DDBJ whole genome shotgun (WGS) entry which is preliminary data.</text>
</comment>
<accession>A0A844D6Z1</accession>
<dbReference type="AlphaFoldDB" id="A0A844D6Z1"/>
<evidence type="ECO:0000313" key="1">
    <source>
        <dbReference type="EMBL" id="MRW86681.1"/>
    </source>
</evidence>
<protein>
    <submittedName>
        <fullName evidence="1">Uncharacterized protein</fullName>
    </submittedName>
</protein>
<dbReference type="EMBL" id="WKJL01000018">
    <property type="protein sequence ID" value="MRW86681.1"/>
    <property type="molecule type" value="Genomic_DNA"/>
</dbReference>
<reference evidence="1 2" key="1">
    <citation type="submission" date="2019-11" db="EMBL/GenBank/DDBJ databases">
        <title>Novel species isolated from a subtropical stream in China.</title>
        <authorList>
            <person name="Lu H."/>
        </authorList>
    </citation>
    <scope>NUCLEOTIDE SEQUENCE [LARGE SCALE GENOMIC DNA]</scope>
    <source>
        <strain evidence="1 2">FT26W</strain>
    </source>
</reference>
<evidence type="ECO:0000313" key="2">
    <source>
        <dbReference type="Proteomes" id="UP000439986"/>
    </source>
</evidence>
<organism evidence="1 2">
    <name type="scientific">Duganella aquatilis</name>
    <dbReference type="NCBI Taxonomy" id="2666082"/>
    <lineage>
        <taxon>Bacteria</taxon>
        <taxon>Pseudomonadati</taxon>
        <taxon>Pseudomonadota</taxon>
        <taxon>Betaproteobacteria</taxon>
        <taxon>Burkholderiales</taxon>
        <taxon>Oxalobacteraceae</taxon>
        <taxon>Telluria group</taxon>
        <taxon>Duganella</taxon>
    </lineage>
</organism>
<sequence length="109" mass="12367">MESFRERKGIPEAEKNGRVFATSGKARRRFSQRRISRKRDRAGAFPKVGKRRAAHSILFGAACRAPSFRAAAARCLLLKILYFRNEVIGTVFADSTLWATSGRRYFKGK</sequence>